<evidence type="ECO:0000256" key="4">
    <source>
        <dbReference type="ARBA" id="ARBA00022989"/>
    </source>
</evidence>
<dbReference type="InterPro" id="IPR012902">
    <property type="entry name" value="N_methyl_site"/>
</dbReference>
<accession>A0ABS5DX12</accession>
<reference evidence="7 8" key="1">
    <citation type="submission" date="2021-04" db="EMBL/GenBank/DDBJ databases">
        <title>The genome sequence of type strain Ideonella paludis KCTC 32238.</title>
        <authorList>
            <person name="Liu Y."/>
        </authorList>
    </citation>
    <scope>NUCLEOTIDE SEQUENCE [LARGE SCALE GENOMIC DNA]</scope>
    <source>
        <strain evidence="7 8">KCTC 32238</strain>
    </source>
</reference>
<evidence type="ECO:0000256" key="2">
    <source>
        <dbReference type="ARBA" id="ARBA00022481"/>
    </source>
</evidence>
<organism evidence="7 8">
    <name type="scientific">Ideonella paludis</name>
    <dbReference type="NCBI Taxonomy" id="1233411"/>
    <lineage>
        <taxon>Bacteria</taxon>
        <taxon>Pseudomonadati</taxon>
        <taxon>Pseudomonadota</taxon>
        <taxon>Betaproteobacteria</taxon>
        <taxon>Burkholderiales</taxon>
        <taxon>Sphaerotilaceae</taxon>
        <taxon>Ideonella</taxon>
    </lineage>
</organism>
<sequence>MSRLPPRLAALPRQLSARGFTLIELIVVIVILGILAAVALPKFMDMRRDARIAAVKGMEAAVYDALHTVHAKCVISPTCDIKLNYHAAAQPRVVIDGVTHRLQFGYPWDDRTGQGGGLPALMNHAGFVDLYNWPAVVGTPMGLIAASNPLTCSVTYRTPSAAGQAPTVTVDTSGC</sequence>
<evidence type="ECO:0000256" key="3">
    <source>
        <dbReference type="ARBA" id="ARBA00022692"/>
    </source>
</evidence>
<keyword evidence="4 6" id="KW-1133">Transmembrane helix</keyword>
<evidence type="ECO:0000256" key="6">
    <source>
        <dbReference type="SAM" id="Phobius"/>
    </source>
</evidence>
<comment type="subcellular location">
    <subcellularLocation>
        <location evidence="1">Membrane</location>
        <topology evidence="1">Single-pass membrane protein</topology>
    </subcellularLocation>
</comment>
<protein>
    <submittedName>
        <fullName evidence="7">Type II secretion system protein</fullName>
    </submittedName>
</protein>
<gene>
    <name evidence="7" type="ORF">KAK11_10070</name>
</gene>
<dbReference type="EMBL" id="JAGQDG010000003">
    <property type="protein sequence ID" value="MBQ0935675.1"/>
    <property type="molecule type" value="Genomic_DNA"/>
</dbReference>
<dbReference type="PANTHER" id="PTHR30093:SF44">
    <property type="entry name" value="TYPE II SECRETION SYSTEM CORE PROTEIN G"/>
    <property type="match status" value="1"/>
</dbReference>
<keyword evidence="8" id="KW-1185">Reference proteome</keyword>
<dbReference type="PROSITE" id="PS00409">
    <property type="entry name" value="PROKAR_NTER_METHYL"/>
    <property type="match status" value="1"/>
</dbReference>
<comment type="caution">
    <text evidence="7">The sequence shown here is derived from an EMBL/GenBank/DDBJ whole genome shotgun (WGS) entry which is preliminary data.</text>
</comment>
<evidence type="ECO:0000313" key="7">
    <source>
        <dbReference type="EMBL" id="MBQ0935675.1"/>
    </source>
</evidence>
<dbReference type="SUPFAM" id="SSF54523">
    <property type="entry name" value="Pili subunits"/>
    <property type="match status" value="1"/>
</dbReference>
<dbReference type="Proteomes" id="UP000672097">
    <property type="component" value="Unassembled WGS sequence"/>
</dbReference>
<keyword evidence="5 6" id="KW-0472">Membrane</keyword>
<evidence type="ECO:0000256" key="1">
    <source>
        <dbReference type="ARBA" id="ARBA00004167"/>
    </source>
</evidence>
<dbReference type="PANTHER" id="PTHR30093">
    <property type="entry name" value="GENERAL SECRETION PATHWAY PROTEIN G"/>
    <property type="match status" value="1"/>
</dbReference>
<evidence type="ECO:0000313" key="8">
    <source>
        <dbReference type="Proteomes" id="UP000672097"/>
    </source>
</evidence>
<dbReference type="RefSeq" id="WP_210808819.1">
    <property type="nucleotide sequence ID" value="NZ_JAGQDG010000003.1"/>
</dbReference>
<keyword evidence="2" id="KW-0488">Methylation</keyword>
<feature type="transmembrane region" description="Helical" evidence="6">
    <location>
        <begin position="20"/>
        <end position="41"/>
    </location>
</feature>
<name>A0ABS5DX12_9BURK</name>
<dbReference type="InterPro" id="IPR045584">
    <property type="entry name" value="Pilin-like"/>
</dbReference>
<dbReference type="NCBIfam" id="TIGR02532">
    <property type="entry name" value="IV_pilin_GFxxxE"/>
    <property type="match status" value="1"/>
</dbReference>
<proteinExistence type="predicted"/>
<evidence type="ECO:0000256" key="5">
    <source>
        <dbReference type="ARBA" id="ARBA00023136"/>
    </source>
</evidence>
<dbReference type="Gene3D" id="3.30.700.10">
    <property type="entry name" value="Glycoprotein, Type 4 Pilin"/>
    <property type="match status" value="1"/>
</dbReference>
<dbReference type="Pfam" id="PF07963">
    <property type="entry name" value="N_methyl"/>
    <property type="match status" value="1"/>
</dbReference>
<keyword evidence="3 6" id="KW-0812">Transmembrane</keyword>